<keyword evidence="3" id="KW-1185">Reference proteome</keyword>
<evidence type="ECO:0000313" key="2">
    <source>
        <dbReference type="EMBL" id="KAF6433803.1"/>
    </source>
</evidence>
<dbReference type="AlphaFoldDB" id="A0A7J8EEI2"/>
<reference evidence="2 3" key="1">
    <citation type="journal article" date="2020" name="Nature">
        <title>Six reference-quality genomes reveal evolution of bat adaptations.</title>
        <authorList>
            <person name="Jebb D."/>
            <person name="Huang Z."/>
            <person name="Pippel M."/>
            <person name="Hughes G.M."/>
            <person name="Lavrichenko K."/>
            <person name="Devanna P."/>
            <person name="Winkler S."/>
            <person name="Jermiin L.S."/>
            <person name="Skirmuntt E.C."/>
            <person name="Katzourakis A."/>
            <person name="Burkitt-Gray L."/>
            <person name="Ray D.A."/>
            <person name="Sullivan K.A.M."/>
            <person name="Roscito J.G."/>
            <person name="Kirilenko B.M."/>
            <person name="Davalos L.M."/>
            <person name="Corthals A.P."/>
            <person name="Power M.L."/>
            <person name="Jones G."/>
            <person name="Ransome R.D."/>
            <person name="Dechmann D.K.N."/>
            <person name="Locatelli A.G."/>
            <person name="Puechmaille S.J."/>
            <person name="Fedrigo O."/>
            <person name="Jarvis E.D."/>
            <person name="Hiller M."/>
            <person name="Vernes S.C."/>
            <person name="Myers E.W."/>
            <person name="Teeling E.C."/>
        </authorList>
    </citation>
    <scope>NUCLEOTIDE SEQUENCE [LARGE SCALE GENOMIC DNA]</scope>
    <source>
        <strain evidence="2">MMolMol1</strain>
        <tissue evidence="2">Muscle</tissue>
    </source>
</reference>
<protein>
    <submittedName>
        <fullName evidence="2">Uncharacterized protein</fullName>
    </submittedName>
</protein>
<dbReference type="Proteomes" id="UP000550707">
    <property type="component" value="Unassembled WGS sequence"/>
</dbReference>
<organism evidence="2 3">
    <name type="scientific">Molossus molossus</name>
    <name type="common">Pallas' mastiff bat</name>
    <name type="synonym">Vespertilio molossus</name>
    <dbReference type="NCBI Taxonomy" id="27622"/>
    <lineage>
        <taxon>Eukaryota</taxon>
        <taxon>Metazoa</taxon>
        <taxon>Chordata</taxon>
        <taxon>Craniata</taxon>
        <taxon>Vertebrata</taxon>
        <taxon>Euteleostomi</taxon>
        <taxon>Mammalia</taxon>
        <taxon>Eutheria</taxon>
        <taxon>Laurasiatheria</taxon>
        <taxon>Chiroptera</taxon>
        <taxon>Yangochiroptera</taxon>
        <taxon>Molossidae</taxon>
        <taxon>Molossus</taxon>
    </lineage>
</organism>
<accession>A0A7J8EEI2</accession>
<sequence length="136" mass="14557">MKNPPRPPAGGSSGRGEPGVPSALEVAGSARLSGSSSLFLVSQSLFLTRRGSGGDGIASLGWKLQDSHLGGFRLGPWTPRPGTCSGKDYCWALADTFRYFSCTEFRVISFLGSPKDEVPLFHYKHPKYSGIPRSPP</sequence>
<feature type="region of interest" description="Disordered" evidence="1">
    <location>
        <begin position="1"/>
        <end position="22"/>
    </location>
</feature>
<evidence type="ECO:0000313" key="3">
    <source>
        <dbReference type="Proteomes" id="UP000550707"/>
    </source>
</evidence>
<name>A0A7J8EEI2_MOLMO</name>
<proteinExistence type="predicted"/>
<dbReference type="InParanoid" id="A0A7J8EEI2"/>
<gene>
    <name evidence="2" type="ORF">HJG59_008866</name>
</gene>
<dbReference type="EMBL" id="JACASF010000014">
    <property type="protein sequence ID" value="KAF6433803.1"/>
    <property type="molecule type" value="Genomic_DNA"/>
</dbReference>
<evidence type="ECO:0000256" key="1">
    <source>
        <dbReference type="SAM" id="MobiDB-lite"/>
    </source>
</evidence>
<comment type="caution">
    <text evidence="2">The sequence shown here is derived from an EMBL/GenBank/DDBJ whole genome shotgun (WGS) entry which is preliminary data.</text>
</comment>